<name>A0A5J5G2A7_9GAMM</name>
<keyword evidence="8" id="KW-0808">Transferase</keyword>
<evidence type="ECO:0000256" key="4">
    <source>
        <dbReference type="ARBA" id="ARBA00023004"/>
    </source>
</evidence>
<dbReference type="PANTHER" id="PTHR16557:SF2">
    <property type="entry name" value="NUCLEIC ACID DIOXYGENASE ALKBH1"/>
    <property type="match status" value="1"/>
</dbReference>
<proteinExistence type="predicted"/>
<evidence type="ECO:0000256" key="5">
    <source>
        <dbReference type="PIRSR" id="PIRSR604574-1"/>
    </source>
</evidence>
<dbReference type="GO" id="GO:0035513">
    <property type="term" value="P:oxidative RNA demethylation"/>
    <property type="evidence" value="ECO:0007669"/>
    <property type="project" value="TreeGrafter"/>
</dbReference>
<comment type="caution">
    <text evidence="8">The sequence shown here is derived from an EMBL/GenBank/DDBJ whole genome shotgun (WGS) entry which is preliminary data.</text>
</comment>
<dbReference type="Gene3D" id="2.60.120.590">
    <property type="entry name" value="Alpha-ketoglutarate-dependent dioxygenase AlkB-like"/>
    <property type="match status" value="1"/>
</dbReference>
<dbReference type="GO" id="GO:0005737">
    <property type="term" value="C:cytoplasm"/>
    <property type="evidence" value="ECO:0007669"/>
    <property type="project" value="TreeGrafter"/>
</dbReference>
<dbReference type="InterPro" id="IPR004574">
    <property type="entry name" value="Alkb"/>
</dbReference>
<accession>A0A5J5G2A7</accession>
<dbReference type="RefSeq" id="WP_150435031.1">
    <property type="nucleotide sequence ID" value="NZ_VYKJ01000004.1"/>
</dbReference>
<feature type="binding site" evidence="6">
    <location>
        <position position="136"/>
    </location>
    <ligand>
        <name>Fe cation</name>
        <dbReference type="ChEBI" id="CHEBI:24875"/>
        <note>catalytic</note>
    </ligand>
</feature>
<feature type="binding site" evidence="5">
    <location>
        <position position="74"/>
    </location>
    <ligand>
        <name>substrate</name>
    </ligand>
</feature>
<dbReference type="GO" id="GO:0035515">
    <property type="term" value="F:oxidative RNA demethylase activity"/>
    <property type="evidence" value="ECO:0007669"/>
    <property type="project" value="TreeGrafter"/>
</dbReference>
<dbReference type="InterPro" id="IPR005123">
    <property type="entry name" value="Oxoglu/Fe-dep_dioxygenase_dom"/>
</dbReference>
<dbReference type="GO" id="GO:0008198">
    <property type="term" value="F:ferrous iron binding"/>
    <property type="evidence" value="ECO:0007669"/>
    <property type="project" value="TreeGrafter"/>
</dbReference>
<dbReference type="PROSITE" id="PS51471">
    <property type="entry name" value="FE2OG_OXY"/>
    <property type="match status" value="1"/>
</dbReference>
<dbReference type="Proteomes" id="UP000335415">
    <property type="component" value="Unassembled WGS sequence"/>
</dbReference>
<dbReference type="InterPro" id="IPR037151">
    <property type="entry name" value="AlkB-like_sf"/>
</dbReference>
<keyword evidence="1 6" id="KW-0479">Metal-binding</keyword>
<evidence type="ECO:0000256" key="3">
    <source>
        <dbReference type="ARBA" id="ARBA00023002"/>
    </source>
</evidence>
<sequence>MIRDLFADDDSLPRQWQEPLAPGALILRGFAGDGVQSLLLDIRDVVSAAPFRHLVTPGGRSMSVAMTCCGERGWFSDARGYRYVTHDELTGQRWPAIPVRLRDLARRAAAGAGYDGFEPDSCLINRYAPGSRLSLHQDKDEPDLTQPIVSLSLGLTATFLFGGLRRDDACRRVPLRQGDVVVWGGPSRLYYHGVLPLKDQAPPWPLRESRRYNLTFRRVAPARDDL</sequence>
<feature type="binding site" evidence="5">
    <location>
        <begin position="125"/>
        <end position="127"/>
    </location>
    <ligand>
        <name>2-oxoglutarate</name>
        <dbReference type="ChEBI" id="CHEBI:16810"/>
    </ligand>
</feature>
<keyword evidence="9" id="KW-1185">Reference proteome</keyword>
<dbReference type="EMBL" id="VYKJ01000004">
    <property type="protein sequence ID" value="KAA9000765.1"/>
    <property type="molecule type" value="Genomic_DNA"/>
</dbReference>
<evidence type="ECO:0000313" key="8">
    <source>
        <dbReference type="EMBL" id="KAA9000765.1"/>
    </source>
</evidence>
<dbReference type="GO" id="GO:0032259">
    <property type="term" value="P:methylation"/>
    <property type="evidence" value="ECO:0007669"/>
    <property type="project" value="UniProtKB-KW"/>
</dbReference>
<dbReference type="GO" id="GO:0008168">
    <property type="term" value="F:methyltransferase activity"/>
    <property type="evidence" value="ECO:0007669"/>
    <property type="project" value="UniProtKB-KW"/>
</dbReference>
<dbReference type="OrthoDB" id="9796932at2"/>
<dbReference type="EC" id="1.14.11.33" evidence="8"/>
<keyword evidence="3 8" id="KW-0560">Oxidoreductase</keyword>
<evidence type="ECO:0000313" key="9">
    <source>
        <dbReference type="Proteomes" id="UP000335415"/>
    </source>
</evidence>
<dbReference type="AlphaFoldDB" id="A0A5J5G2A7"/>
<keyword evidence="2" id="KW-0223">Dioxygenase</keyword>
<dbReference type="GO" id="GO:0035516">
    <property type="term" value="F:broad specificity oxidative DNA demethylase activity"/>
    <property type="evidence" value="ECO:0007669"/>
    <property type="project" value="UniProtKB-EC"/>
</dbReference>
<dbReference type="InterPro" id="IPR027450">
    <property type="entry name" value="AlkB-like"/>
</dbReference>
<feature type="domain" description="Fe2OG dioxygenase" evidence="7">
    <location>
        <begin position="118"/>
        <end position="220"/>
    </location>
</feature>
<reference evidence="8 9" key="1">
    <citation type="submission" date="2019-09" db="EMBL/GenBank/DDBJ databases">
        <authorList>
            <person name="Li Y."/>
        </authorList>
    </citation>
    <scope>NUCLEOTIDE SEQUENCE [LARGE SCALE GENOMIC DNA]</scope>
    <source>
        <strain evidence="8 9">L3-3HA</strain>
    </source>
</reference>
<feature type="binding site" evidence="5">
    <location>
        <position position="166"/>
    </location>
    <ligand>
        <name>substrate</name>
    </ligand>
</feature>
<dbReference type="PANTHER" id="PTHR16557">
    <property type="entry name" value="ALKYLATED DNA REPAIR PROTEIN ALKB-RELATED"/>
    <property type="match status" value="1"/>
</dbReference>
<dbReference type="Pfam" id="PF13532">
    <property type="entry name" value="2OG-FeII_Oxy_2"/>
    <property type="match status" value="1"/>
</dbReference>
<feature type="binding site" evidence="6">
    <location>
        <position position="138"/>
    </location>
    <ligand>
        <name>Fe cation</name>
        <dbReference type="ChEBI" id="CHEBI:24875"/>
        <note>catalytic</note>
    </ligand>
</feature>
<feature type="binding site" evidence="5">
    <location>
        <begin position="81"/>
        <end position="83"/>
    </location>
    <ligand>
        <name>substrate</name>
    </ligand>
</feature>
<dbReference type="NCBIfam" id="NF011930">
    <property type="entry name" value="PRK15401.1"/>
    <property type="match status" value="1"/>
</dbReference>
<keyword evidence="8" id="KW-0489">Methyltransferase</keyword>
<feature type="binding site" evidence="5">
    <location>
        <position position="140"/>
    </location>
    <ligand>
        <name>substrate</name>
    </ligand>
</feature>
<gene>
    <name evidence="8" type="primary">alkB</name>
    <name evidence="8" type="ORF">FJU30_10470</name>
</gene>
<evidence type="ECO:0000259" key="7">
    <source>
        <dbReference type="PROSITE" id="PS51471"/>
    </source>
</evidence>
<dbReference type="SUPFAM" id="SSF51197">
    <property type="entry name" value="Clavaminate synthase-like"/>
    <property type="match status" value="1"/>
</dbReference>
<evidence type="ECO:0000256" key="2">
    <source>
        <dbReference type="ARBA" id="ARBA00022964"/>
    </source>
</evidence>
<feature type="binding site" evidence="6">
    <location>
        <position position="192"/>
    </location>
    <ligand>
        <name>Fe cation</name>
        <dbReference type="ChEBI" id="CHEBI:24875"/>
        <note>catalytic</note>
    </ligand>
</feature>
<feature type="binding site" evidence="5">
    <location>
        <begin position="211"/>
        <end position="217"/>
    </location>
    <ligand>
        <name>2-oxoglutarate</name>
        <dbReference type="ChEBI" id="CHEBI:16810"/>
    </ligand>
</feature>
<evidence type="ECO:0000256" key="1">
    <source>
        <dbReference type="ARBA" id="ARBA00022723"/>
    </source>
</evidence>
<protein>
    <submittedName>
        <fullName evidence="8">DNA oxidative demethylase AlkB</fullName>
        <ecNumber evidence="8">1.14.11.33</ecNumber>
    </submittedName>
</protein>
<organism evidence="8 9">
    <name type="scientific">Affinibrenneria salicis</name>
    <dbReference type="NCBI Taxonomy" id="2590031"/>
    <lineage>
        <taxon>Bacteria</taxon>
        <taxon>Pseudomonadati</taxon>
        <taxon>Pseudomonadota</taxon>
        <taxon>Gammaproteobacteria</taxon>
        <taxon>Enterobacterales</taxon>
        <taxon>Pectobacteriaceae</taxon>
        <taxon>Affinibrenneria</taxon>
    </lineage>
</organism>
<evidence type="ECO:0000256" key="6">
    <source>
        <dbReference type="PIRSR" id="PIRSR604574-2"/>
    </source>
</evidence>
<keyword evidence="4 6" id="KW-0408">Iron</keyword>
<comment type="cofactor">
    <cofactor evidence="6">
        <name>Fe(2+)</name>
        <dbReference type="ChEBI" id="CHEBI:29033"/>
    </cofactor>
    <text evidence="6">Binds 1 Fe(2+) ion per subunit.</text>
</comment>